<sequence length="119" mass="12385">MNLPLGSFGKPGGAPGLFTGCCNPVYISQTSNGDVITSEKGDPRINCYGSDGSFRSLLLDSKSLGGGNTAYDVKVWKDKLFVAGKNKVSIYRYDTALAAHAGACGGCDIDCPLRTGITV</sequence>
<dbReference type="AlphaFoldDB" id="A0A5J4PQM6"/>
<proteinExistence type="predicted"/>
<evidence type="ECO:0000313" key="1">
    <source>
        <dbReference type="EMBL" id="KAA6311261.1"/>
    </source>
</evidence>
<gene>
    <name evidence="1" type="ORF">EZS27_037575</name>
</gene>
<protein>
    <submittedName>
        <fullName evidence="1">Uncharacterized protein</fullName>
    </submittedName>
</protein>
<comment type="caution">
    <text evidence="1">The sequence shown here is derived from an EMBL/GenBank/DDBJ whole genome shotgun (WGS) entry which is preliminary data.</text>
</comment>
<dbReference type="EMBL" id="SNRY01007024">
    <property type="protein sequence ID" value="KAA6311261.1"/>
    <property type="molecule type" value="Genomic_DNA"/>
</dbReference>
<organism evidence="1">
    <name type="scientific">termite gut metagenome</name>
    <dbReference type="NCBI Taxonomy" id="433724"/>
    <lineage>
        <taxon>unclassified sequences</taxon>
        <taxon>metagenomes</taxon>
        <taxon>organismal metagenomes</taxon>
    </lineage>
</organism>
<dbReference type="SUPFAM" id="SSF63825">
    <property type="entry name" value="YWTD domain"/>
    <property type="match status" value="1"/>
</dbReference>
<reference evidence="1" key="1">
    <citation type="submission" date="2019-03" db="EMBL/GenBank/DDBJ databases">
        <title>Single cell metagenomics reveals metabolic interactions within the superorganism composed of flagellate Streblomastix strix and complex community of Bacteroidetes bacteria on its surface.</title>
        <authorList>
            <person name="Treitli S.C."/>
            <person name="Kolisko M."/>
            <person name="Husnik F."/>
            <person name="Keeling P."/>
            <person name="Hampl V."/>
        </authorList>
    </citation>
    <scope>NUCLEOTIDE SEQUENCE</scope>
    <source>
        <strain evidence="1">STM</strain>
    </source>
</reference>
<name>A0A5J4PQM6_9ZZZZ</name>
<accession>A0A5J4PQM6</accession>